<proteinExistence type="predicted"/>
<keyword evidence="1" id="KW-1133">Transmembrane helix</keyword>
<keyword evidence="1" id="KW-0472">Membrane</keyword>
<evidence type="ECO:0000313" key="4">
    <source>
        <dbReference type="Proteomes" id="UP000824260"/>
    </source>
</evidence>
<feature type="domain" description="Phosphodiester glycosidase" evidence="2">
    <location>
        <begin position="168"/>
        <end position="347"/>
    </location>
</feature>
<dbReference type="Pfam" id="PF09992">
    <property type="entry name" value="NAGPA"/>
    <property type="match status" value="1"/>
</dbReference>
<dbReference type="PANTHER" id="PTHR40446">
    <property type="entry name" value="N-ACETYLGLUCOSAMINE-1-PHOSPHODIESTER ALPHA-N-ACETYLGLUCOSAMINIDASE"/>
    <property type="match status" value="1"/>
</dbReference>
<dbReference type="EMBL" id="DVFZ01000077">
    <property type="protein sequence ID" value="HIQ82958.1"/>
    <property type="molecule type" value="Genomic_DNA"/>
</dbReference>
<accession>A0A9D1CWT4</accession>
<feature type="transmembrane region" description="Helical" evidence="1">
    <location>
        <begin position="12"/>
        <end position="34"/>
    </location>
</feature>
<evidence type="ECO:0000256" key="1">
    <source>
        <dbReference type="SAM" id="Phobius"/>
    </source>
</evidence>
<dbReference type="GO" id="GO:0016798">
    <property type="term" value="F:hydrolase activity, acting on glycosyl bonds"/>
    <property type="evidence" value="ECO:0007669"/>
    <property type="project" value="UniProtKB-KW"/>
</dbReference>
<comment type="caution">
    <text evidence="3">The sequence shown here is derived from an EMBL/GenBank/DDBJ whole genome shotgun (WGS) entry which is preliminary data.</text>
</comment>
<organism evidence="3 4">
    <name type="scientific">Candidatus Pullichristensenella stercorigallinarum</name>
    <dbReference type="NCBI Taxonomy" id="2840909"/>
    <lineage>
        <taxon>Bacteria</taxon>
        <taxon>Bacillati</taxon>
        <taxon>Bacillota</taxon>
        <taxon>Clostridia</taxon>
        <taxon>Candidatus Pullichristensenella</taxon>
    </lineage>
</organism>
<name>A0A9D1CWT4_9FIRM</name>
<keyword evidence="3" id="KW-0326">Glycosidase</keyword>
<dbReference type="PANTHER" id="PTHR40446:SF2">
    <property type="entry name" value="N-ACETYLGLUCOSAMINE-1-PHOSPHODIESTER ALPHA-N-ACETYLGLUCOSAMINIDASE"/>
    <property type="match status" value="1"/>
</dbReference>
<protein>
    <submittedName>
        <fullName evidence="3">Phosphodiester glycosidase family protein</fullName>
    </submittedName>
</protein>
<sequence length="349" mass="38378">MQRRIRRQRRKRIRNAIIVAVIVVAAVVAAILLLKPGAGPEEEAAPAMAMVETPEAAVETPAATAVQTPSLQETVAPAAQTQAEANIESTPVETAAPAEWVEPCVSEYDYQYTDDIRSIHIDRIEENGIVYFVADVQLRDPSQFHTTLSNDTYEGNHEKLSSMASRSGAVLAINADDYGAHEYGVIIRNGVLYRTRETTRNMLIVDKNGDFTVRTDRVNEDPAALGAELVAQGVLHTFEFGPELVRNGEAVEFDPNFNVISTRDTRREPRTAIGQIGPLHYVIIVADGRQDGYSIGMTLPELQELFVRYGAHTAMNLDGGGSTELWLCGEIINRPSGGEERSLSDIIWF</sequence>
<keyword evidence="1" id="KW-0812">Transmembrane</keyword>
<gene>
    <name evidence="3" type="ORF">IAA52_07625</name>
</gene>
<dbReference type="AlphaFoldDB" id="A0A9D1CWT4"/>
<keyword evidence="3" id="KW-0378">Hydrolase</keyword>
<reference evidence="3" key="2">
    <citation type="journal article" date="2021" name="PeerJ">
        <title>Extensive microbial diversity within the chicken gut microbiome revealed by metagenomics and culture.</title>
        <authorList>
            <person name="Gilroy R."/>
            <person name="Ravi A."/>
            <person name="Getino M."/>
            <person name="Pursley I."/>
            <person name="Horton D.L."/>
            <person name="Alikhan N.F."/>
            <person name="Baker D."/>
            <person name="Gharbi K."/>
            <person name="Hall N."/>
            <person name="Watson M."/>
            <person name="Adriaenssens E.M."/>
            <person name="Foster-Nyarko E."/>
            <person name="Jarju S."/>
            <person name="Secka A."/>
            <person name="Antonio M."/>
            <person name="Oren A."/>
            <person name="Chaudhuri R.R."/>
            <person name="La Ragione R."/>
            <person name="Hildebrand F."/>
            <person name="Pallen M.J."/>
        </authorList>
    </citation>
    <scope>NUCLEOTIDE SEQUENCE</scope>
    <source>
        <strain evidence="3">ChiSjej6B24-2974</strain>
    </source>
</reference>
<evidence type="ECO:0000313" key="3">
    <source>
        <dbReference type="EMBL" id="HIQ82958.1"/>
    </source>
</evidence>
<dbReference type="InterPro" id="IPR018711">
    <property type="entry name" value="NAGPA"/>
</dbReference>
<evidence type="ECO:0000259" key="2">
    <source>
        <dbReference type="Pfam" id="PF09992"/>
    </source>
</evidence>
<dbReference type="Proteomes" id="UP000824260">
    <property type="component" value="Unassembled WGS sequence"/>
</dbReference>
<reference evidence="3" key="1">
    <citation type="submission" date="2020-10" db="EMBL/GenBank/DDBJ databases">
        <authorList>
            <person name="Gilroy R."/>
        </authorList>
    </citation>
    <scope>NUCLEOTIDE SEQUENCE</scope>
    <source>
        <strain evidence="3">ChiSjej6B24-2974</strain>
    </source>
</reference>